<protein>
    <recommendedName>
        <fullName evidence="3">DUF3102 domain-containing protein</fullName>
    </recommendedName>
</protein>
<dbReference type="Proteomes" id="UP000245206">
    <property type="component" value="Unassembled WGS sequence"/>
</dbReference>
<accession>A0A2P2DI94</accession>
<name>A0A2P2DI94_9LEPT</name>
<evidence type="ECO:0000313" key="1">
    <source>
        <dbReference type="EMBL" id="GBF44367.1"/>
    </source>
</evidence>
<reference evidence="2" key="1">
    <citation type="journal article" date="2019" name="Microbiol. Immunol.">
        <title>Molecular and phenotypic characterization of Leptospira johnsonii sp. nov., Leptospira ellinghausenii sp. nov. and Leptospira ryugenii sp. nov. isolated from soil and water in Japan.</title>
        <authorList>
            <person name="Masuzawa T."/>
            <person name="Saito M."/>
            <person name="Nakao R."/>
            <person name="Nikaido Y."/>
            <person name="Matsumoto M."/>
            <person name="Ogawa M."/>
            <person name="Yokoyama M."/>
            <person name="Hidaka Y."/>
            <person name="Tomita J."/>
            <person name="Sakakibara K."/>
            <person name="Suzuki K."/>
            <person name="Yasuda S."/>
            <person name="Sato H."/>
            <person name="Yamaguchi M."/>
            <person name="Yoshida S.I."/>
            <person name="Koizumi N."/>
            <person name="Kawamura Y."/>
        </authorList>
    </citation>
    <scope>NUCLEOTIDE SEQUENCE [LARGE SCALE GENOMIC DNA]</scope>
    <source>
        <strain evidence="2">E18</strain>
    </source>
</reference>
<dbReference type="EMBL" id="BFAZ01000011">
    <property type="protein sequence ID" value="GBF44367.1"/>
    <property type="molecule type" value="Genomic_DNA"/>
</dbReference>
<keyword evidence="2" id="KW-1185">Reference proteome</keyword>
<gene>
    <name evidence="1" type="ORF">LPTSP2_36700</name>
</gene>
<evidence type="ECO:0000313" key="2">
    <source>
        <dbReference type="Proteomes" id="UP000245206"/>
    </source>
</evidence>
<dbReference type="RefSeq" id="WP_108961339.1">
    <property type="nucleotide sequence ID" value="NZ_BFAZ01000011.1"/>
</dbReference>
<dbReference type="InterPro" id="IPR021451">
    <property type="entry name" value="DUF3102"/>
</dbReference>
<evidence type="ECO:0008006" key="3">
    <source>
        <dbReference type="Google" id="ProtNLM"/>
    </source>
</evidence>
<proteinExistence type="predicted"/>
<dbReference type="OrthoDB" id="326243at2"/>
<dbReference type="Pfam" id="PF11300">
    <property type="entry name" value="DUF3102"/>
    <property type="match status" value="1"/>
</dbReference>
<sequence>MSERKKLITNLVGARPGHIVTPKNEIKNDEVTEINLLHQSIIQDLSNAIQSAILIGEKLSNQKKIIGHGNWIPWMKENLQFSDSTAKRYIRLFENKSLLNRSTVTDLKSALQLISESKKEEKDVTPTISPVELYKKFSSGENLGKKDREVLKTWLKDKEKSTEQKLKKIKSDLAKI</sequence>
<comment type="caution">
    <text evidence="1">The sequence shown here is derived from an EMBL/GenBank/DDBJ whole genome shotgun (WGS) entry which is preliminary data.</text>
</comment>
<dbReference type="AlphaFoldDB" id="A0A2P2DI94"/>
<organism evidence="1 2">
    <name type="scientific">Leptospira ellinghausenii</name>
    <dbReference type="NCBI Taxonomy" id="1917822"/>
    <lineage>
        <taxon>Bacteria</taxon>
        <taxon>Pseudomonadati</taxon>
        <taxon>Spirochaetota</taxon>
        <taxon>Spirochaetia</taxon>
        <taxon>Leptospirales</taxon>
        <taxon>Leptospiraceae</taxon>
        <taxon>Leptospira</taxon>
    </lineage>
</organism>